<evidence type="ECO:0008006" key="2">
    <source>
        <dbReference type="Google" id="ProtNLM"/>
    </source>
</evidence>
<dbReference type="SUPFAM" id="SSF48452">
    <property type="entry name" value="TPR-like"/>
    <property type="match status" value="1"/>
</dbReference>
<accession>A0A0F8YY51</accession>
<dbReference type="EMBL" id="LAZR01054326">
    <property type="protein sequence ID" value="KKK78800.1"/>
    <property type="molecule type" value="Genomic_DNA"/>
</dbReference>
<name>A0A0F8YY51_9ZZZZ</name>
<sequence length="118" mass="13994">YQNARQLKPANEAQIEAMLVVMRNQRDYNRLLVKGDEAMKKNEWQEAIRWYNQAKQVQDGQEINDRVNLTYCKKHVIDGKEAMESKNWPVARWNFKQALKYKETPEARALLKQAIAEE</sequence>
<proteinExistence type="predicted"/>
<gene>
    <name evidence="1" type="ORF">LCGC14_2839950</name>
</gene>
<protein>
    <recommendedName>
        <fullName evidence="2">Tetratricopeptide repeat protein</fullName>
    </recommendedName>
</protein>
<reference evidence="1" key="1">
    <citation type="journal article" date="2015" name="Nature">
        <title>Complex archaea that bridge the gap between prokaryotes and eukaryotes.</title>
        <authorList>
            <person name="Spang A."/>
            <person name="Saw J.H."/>
            <person name="Jorgensen S.L."/>
            <person name="Zaremba-Niedzwiedzka K."/>
            <person name="Martijn J."/>
            <person name="Lind A.E."/>
            <person name="van Eijk R."/>
            <person name="Schleper C."/>
            <person name="Guy L."/>
            <person name="Ettema T.J."/>
        </authorList>
    </citation>
    <scope>NUCLEOTIDE SEQUENCE</scope>
</reference>
<evidence type="ECO:0000313" key="1">
    <source>
        <dbReference type="EMBL" id="KKK78800.1"/>
    </source>
</evidence>
<dbReference type="AlphaFoldDB" id="A0A0F8YY51"/>
<dbReference type="InterPro" id="IPR011990">
    <property type="entry name" value="TPR-like_helical_dom_sf"/>
</dbReference>
<organism evidence="1">
    <name type="scientific">marine sediment metagenome</name>
    <dbReference type="NCBI Taxonomy" id="412755"/>
    <lineage>
        <taxon>unclassified sequences</taxon>
        <taxon>metagenomes</taxon>
        <taxon>ecological metagenomes</taxon>
    </lineage>
</organism>
<comment type="caution">
    <text evidence="1">The sequence shown here is derived from an EMBL/GenBank/DDBJ whole genome shotgun (WGS) entry which is preliminary data.</text>
</comment>
<feature type="non-terminal residue" evidence="1">
    <location>
        <position position="1"/>
    </location>
</feature>